<evidence type="ECO:0000313" key="2">
    <source>
        <dbReference type="EMBL" id="MDI3402600.1"/>
    </source>
</evidence>
<sequence length="132" mass="14236">MLKKILPYWGLIALVVAITGWLTSDIGPGGTAALFGLSFLWFLFQAPNPCGAPVRNAGRACRNNAKGVLRGCHLQQHKWQRMRTFFVRPRLRSCMGQLFENPVTGLASLGGILALISTVINTIISLTGKGGA</sequence>
<evidence type="ECO:0000313" key="3">
    <source>
        <dbReference type="Proteomes" id="UP001223978"/>
    </source>
</evidence>
<name>A0ABT6S3K0_9ACTN</name>
<proteinExistence type="predicted"/>
<keyword evidence="1" id="KW-1133">Transmembrane helix</keyword>
<reference evidence="2 3" key="1">
    <citation type="submission" date="2023-05" db="EMBL/GenBank/DDBJ databases">
        <title>Draft genome sequence of Streptomyces sp. B-S-A6 isolated from a cave soil in Thailand.</title>
        <authorList>
            <person name="Chamroensaksri N."/>
            <person name="Muangham S."/>
        </authorList>
    </citation>
    <scope>NUCLEOTIDE SEQUENCE [LARGE SCALE GENOMIC DNA]</scope>
    <source>
        <strain evidence="2 3">B-S-A6</strain>
    </source>
</reference>
<evidence type="ECO:0000256" key="1">
    <source>
        <dbReference type="SAM" id="Phobius"/>
    </source>
</evidence>
<dbReference type="EMBL" id="JASCIQ010000002">
    <property type="protein sequence ID" value="MDI3402600.1"/>
    <property type="molecule type" value="Genomic_DNA"/>
</dbReference>
<feature type="transmembrane region" description="Helical" evidence="1">
    <location>
        <begin position="6"/>
        <end position="22"/>
    </location>
</feature>
<keyword evidence="1" id="KW-0472">Membrane</keyword>
<keyword evidence="1" id="KW-0812">Transmembrane</keyword>
<gene>
    <name evidence="2" type="ORF">QIS96_01945</name>
</gene>
<accession>A0ABT6S3K0</accession>
<keyword evidence="3" id="KW-1185">Reference proteome</keyword>
<organism evidence="2 3">
    <name type="scientific">Streptomyces cavernicola</name>
    <dbReference type="NCBI Taxonomy" id="3043613"/>
    <lineage>
        <taxon>Bacteria</taxon>
        <taxon>Bacillati</taxon>
        <taxon>Actinomycetota</taxon>
        <taxon>Actinomycetes</taxon>
        <taxon>Kitasatosporales</taxon>
        <taxon>Streptomycetaceae</taxon>
        <taxon>Streptomyces</taxon>
    </lineage>
</organism>
<dbReference type="Proteomes" id="UP001223978">
    <property type="component" value="Unassembled WGS sequence"/>
</dbReference>
<comment type="caution">
    <text evidence="2">The sequence shown here is derived from an EMBL/GenBank/DDBJ whole genome shotgun (WGS) entry which is preliminary data.</text>
</comment>
<feature type="transmembrane region" description="Helical" evidence="1">
    <location>
        <begin position="105"/>
        <end position="126"/>
    </location>
</feature>
<dbReference type="RefSeq" id="WP_282540563.1">
    <property type="nucleotide sequence ID" value="NZ_JASCIQ010000002.1"/>
</dbReference>
<protein>
    <submittedName>
        <fullName evidence="2">Uncharacterized protein</fullName>
    </submittedName>
</protein>
<feature type="transmembrane region" description="Helical" evidence="1">
    <location>
        <begin position="29"/>
        <end position="46"/>
    </location>
</feature>